<organism evidence="7 8">
    <name type="scientific">Pseudomonas fulva</name>
    <dbReference type="NCBI Taxonomy" id="47880"/>
    <lineage>
        <taxon>Bacteria</taxon>
        <taxon>Pseudomonadati</taxon>
        <taxon>Pseudomonadota</taxon>
        <taxon>Gammaproteobacteria</taxon>
        <taxon>Pseudomonadales</taxon>
        <taxon>Pseudomonadaceae</taxon>
        <taxon>Pseudomonas</taxon>
    </lineage>
</organism>
<sequence>MSRTPLALLLSALTLATAGALPAHAAQPALAASATTEQATQAGYYRFNVGELQVTALSDGSVPVDSHALLKGLSTEQIDKLLARGFQTNPVETSINAFLIDTGKRLVLVDTGAGTLFGAHTGGRLLGSLSRIGVKPEQIDDILITHLHSDHSGGLVQGGQIVFPNAVVHVAKSDIDYFLAADRQNGVPGYDKSYFKIASDSISPYLASGQVKTFEGSSEVLPGITTIPAPGHTPGHSNFRLKNGEDSITFIGDLVHVYAVQMPNPKVTIDFDLDQPSASAQRKNRFDAFVAQRERIAAAHLPYPGIGHLRQDGQGYAFVPVDYRFRP</sequence>
<dbReference type="SUPFAM" id="SSF56281">
    <property type="entry name" value="Metallo-hydrolase/oxidoreductase"/>
    <property type="match status" value="1"/>
</dbReference>
<proteinExistence type="inferred from homology"/>
<dbReference type="RefSeq" id="WP_042552753.1">
    <property type="nucleotide sequence ID" value="NZ_JXQW01000008.1"/>
</dbReference>
<evidence type="ECO:0000313" key="7">
    <source>
        <dbReference type="EMBL" id="KIQ04345.1"/>
    </source>
</evidence>
<evidence type="ECO:0000256" key="2">
    <source>
        <dbReference type="ARBA" id="ARBA00022723"/>
    </source>
</evidence>
<dbReference type="SMART" id="SM00849">
    <property type="entry name" value="Lactamase_B"/>
    <property type="match status" value="1"/>
</dbReference>
<dbReference type="InterPro" id="IPR001279">
    <property type="entry name" value="Metallo-B-lactamas"/>
</dbReference>
<dbReference type="Gene3D" id="3.60.15.10">
    <property type="entry name" value="Ribonuclease Z/Hydroxyacylglutathione hydrolase-like"/>
    <property type="match status" value="1"/>
</dbReference>
<dbReference type="GO" id="GO:0046872">
    <property type="term" value="F:metal ion binding"/>
    <property type="evidence" value="ECO:0007669"/>
    <property type="project" value="UniProtKB-KW"/>
</dbReference>
<dbReference type="PANTHER" id="PTHR42978:SF6">
    <property type="entry name" value="QUORUM-QUENCHING LACTONASE YTNP-RELATED"/>
    <property type="match status" value="1"/>
</dbReference>
<protein>
    <submittedName>
        <fullName evidence="7">Beta-lactamase</fullName>
    </submittedName>
</protein>
<dbReference type="GO" id="GO:0016787">
    <property type="term" value="F:hydrolase activity"/>
    <property type="evidence" value="ECO:0007669"/>
    <property type="project" value="UniProtKB-KW"/>
</dbReference>
<evidence type="ECO:0000256" key="5">
    <source>
        <dbReference type="SAM" id="SignalP"/>
    </source>
</evidence>
<gene>
    <name evidence="7" type="ORF">RU08_05210</name>
</gene>
<evidence type="ECO:0000256" key="1">
    <source>
        <dbReference type="ARBA" id="ARBA00007749"/>
    </source>
</evidence>
<dbReference type="AlphaFoldDB" id="A0A0D0JEB3"/>
<evidence type="ECO:0000256" key="3">
    <source>
        <dbReference type="ARBA" id="ARBA00022801"/>
    </source>
</evidence>
<dbReference type="Pfam" id="PF00753">
    <property type="entry name" value="Lactamase_B"/>
    <property type="match status" value="1"/>
</dbReference>
<feature type="chain" id="PRO_5002213663" evidence="5">
    <location>
        <begin position="26"/>
        <end position="327"/>
    </location>
</feature>
<dbReference type="OrthoDB" id="5443440at2"/>
<keyword evidence="2" id="KW-0479">Metal-binding</keyword>
<reference evidence="7 8" key="1">
    <citation type="submission" date="2014-12" db="EMBL/GenBank/DDBJ databases">
        <title>16Stimator: statistical estimation of ribosomal gene copy numbers from draft genome assemblies.</title>
        <authorList>
            <person name="Perisin M.A."/>
            <person name="Vetter M."/>
            <person name="Gilbert J.A."/>
            <person name="Bergelson J."/>
        </authorList>
    </citation>
    <scope>NUCLEOTIDE SEQUENCE [LARGE SCALE GENOMIC DNA]</scope>
    <source>
        <strain evidence="7 8">MEJ086</strain>
    </source>
</reference>
<evidence type="ECO:0000256" key="4">
    <source>
        <dbReference type="ARBA" id="ARBA00022833"/>
    </source>
</evidence>
<comment type="caution">
    <text evidence="7">The sequence shown here is derived from an EMBL/GenBank/DDBJ whole genome shotgun (WGS) entry which is preliminary data.</text>
</comment>
<dbReference type="InterPro" id="IPR036866">
    <property type="entry name" value="RibonucZ/Hydroxyglut_hydro"/>
</dbReference>
<feature type="domain" description="Metallo-beta-lactamase" evidence="6">
    <location>
        <begin position="94"/>
        <end position="300"/>
    </location>
</feature>
<accession>A0A0D0JEB3</accession>
<comment type="similarity">
    <text evidence="1">Belongs to the metallo-beta-lactamase superfamily.</text>
</comment>
<dbReference type="CDD" id="cd07720">
    <property type="entry name" value="OPHC2-like_MBL-fold"/>
    <property type="match status" value="1"/>
</dbReference>
<keyword evidence="3" id="KW-0378">Hydrolase</keyword>
<evidence type="ECO:0000259" key="6">
    <source>
        <dbReference type="SMART" id="SM00849"/>
    </source>
</evidence>
<keyword evidence="4" id="KW-0862">Zinc</keyword>
<keyword evidence="5" id="KW-0732">Signal</keyword>
<evidence type="ECO:0000313" key="8">
    <source>
        <dbReference type="Proteomes" id="UP000032068"/>
    </source>
</evidence>
<dbReference type="PANTHER" id="PTHR42978">
    <property type="entry name" value="QUORUM-QUENCHING LACTONASE YTNP-RELATED-RELATED"/>
    <property type="match status" value="1"/>
</dbReference>
<name>A0A0D0JEB3_9PSED</name>
<dbReference type="EMBL" id="JXQW01000008">
    <property type="protein sequence ID" value="KIQ04345.1"/>
    <property type="molecule type" value="Genomic_DNA"/>
</dbReference>
<feature type="signal peptide" evidence="5">
    <location>
        <begin position="1"/>
        <end position="25"/>
    </location>
</feature>
<dbReference type="InterPro" id="IPR051013">
    <property type="entry name" value="MBL_superfamily_lactonases"/>
</dbReference>
<dbReference type="Proteomes" id="UP000032068">
    <property type="component" value="Unassembled WGS sequence"/>
</dbReference>